<evidence type="ECO:0008006" key="4">
    <source>
        <dbReference type="Google" id="ProtNLM"/>
    </source>
</evidence>
<protein>
    <recommendedName>
        <fullName evidence="4">DDE-1 domain-containing protein</fullName>
    </recommendedName>
</protein>
<keyword evidence="3" id="KW-1185">Reference proteome</keyword>
<accession>A0AAD9KYP5</accession>
<organism evidence="2 3">
    <name type="scientific">Ridgeia piscesae</name>
    <name type="common">Tubeworm</name>
    <dbReference type="NCBI Taxonomy" id="27915"/>
    <lineage>
        <taxon>Eukaryota</taxon>
        <taxon>Metazoa</taxon>
        <taxon>Spiralia</taxon>
        <taxon>Lophotrochozoa</taxon>
        <taxon>Annelida</taxon>
        <taxon>Polychaeta</taxon>
        <taxon>Sedentaria</taxon>
        <taxon>Canalipalpata</taxon>
        <taxon>Sabellida</taxon>
        <taxon>Siboglinidae</taxon>
        <taxon>Ridgeia</taxon>
    </lineage>
</organism>
<reference evidence="2" key="1">
    <citation type="journal article" date="2023" name="Mol. Biol. Evol.">
        <title>Third-Generation Sequencing Reveals the Adaptive Role of the Epigenome in Three Deep-Sea Polychaetes.</title>
        <authorList>
            <person name="Perez M."/>
            <person name="Aroh O."/>
            <person name="Sun Y."/>
            <person name="Lan Y."/>
            <person name="Juniper S.K."/>
            <person name="Young C.R."/>
            <person name="Angers B."/>
            <person name="Qian P.Y."/>
        </authorList>
    </citation>
    <scope>NUCLEOTIDE SEQUENCE</scope>
    <source>
        <strain evidence="2">R07B-5</strain>
    </source>
</reference>
<dbReference type="Proteomes" id="UP001209878">
    <property type="component" value="Unassembled WGS sequence"/>
</dbReference>
<comment type="caution">
    <text evidence="2">The sequence shown here is derived from an EMBL/GenBank/DDBJ whole genome shotgun (WGS) entry which is preliminary data.</text>
</comment>
<sequence>MDAIVWLKSAWDILQASTIQKCFKRCGFQVDTEVASDVEQPSLHLDQPSLEPELQTVIGEVSLQTFADMDDEATSRASTGDSEPVLPEPDISEDIDEEEDVPAVISRRTAMAHVDSLVAFGLSRQNPELECLEKCSRQTGLAEFFSARDTA</sequence>
<name>A0AAD9KYP5_RIDPI</name>
<proteinExistence type="predicted"/>
<evidence type="ECO:0000256" key="1">
    <source>
        <dbReference type="SAM" id="MobiDB-lite"/>
    </source>
</evidence>
<gene>
    <name evidence="2" type="ORF">NP493_472g02008</name>
</gene>
<feature type="region of interest" description="Disordered" evidence="1">
    <location>
        <begin position="68"/>
        <end position="98"/>
    </location>
</feature>
<evidence type="ECO:0000313" key="2">
    <source>
        <dbReference type="EMBL" id="KAK2179789.1"/>
    </source>
</evidence>
<dbReference type="AlphaFoldDB" id="A0AAD9KYP5"/>
<dbReference type="EMBL" id="JAODUO010000472">
    <property type="protein sequence ID" value="KAK2179789.1"/>
    <property type="molecule type" value="Genomic_DNA"/>
</dbReference>
<evidence type="ECO:0000313" key="3">
    <source>
        <dbReference type="Proteomes" id="UP001209878"/>
    </source>
</evidence>